<evidence type="ECO:0000259" key="1">
    <source>
        <dbReference type="Pfam" id="PF00248"/>
    </source>
</evidence>
<feature type="domain" description="NADP-dependent oxidoreductase" evidence="1">
    <location>
        <begin position="7"/>
        <end position="119"/>
    </location>
</feature>
<name>A0A2R6C8P7_9ARCH</name>
<dbReference type="InterPro" id="IPR023210">
    <property type="entry name" value="NADP_OxRdtase_dom"/>
</dbReference>
<dbReference type="Pfam" id="PF00248">
    <property type="entry name" value="Aldo_ket_red"/>
    <property type="match status" value="1"/>
</dbReference>
<dbReference type="PANTHER" id="PTHR43638">
    <property type="entry name" value="OXIDOREDUCTASE, ALDO/KETO REDUCTASE FAMILY PROTEIN"/>
    <property type="match status" value="1"/>
</dbReference>
<accession>A0A2R6C8P7</accession>
<feature type="non-terminal residue" evidence="2">
    <location>
        <position position="1"/>
    </location>
</feature>
<evidence type="ECO:0000313" key="3">
    <source>
        <dbReference type="Proteomes" id="UP000242015"/>
    </source>
</evidence>
<proteinExistence type="predicted"/>
<reference evidence="2 3" key="1">
    <citation type="submission" date="2017-04" db="EMBL/GenBank/DDBJ databases">
        <title>Novel microbial lineages endemic to geothermal iron-oxide mats fill important gaps in the evolutionary history of Archaea.</title>
        <authorList>
            <person name="Jay Z.J."/>
            <person name="Beam J.P."/>
            <person name="Dlakic M."/>
            <person name="Rusch D.B."/>
            <person name="Kozubal M.A."/>
            <person name="Inskeep W.P."/>
        </authorList>
    </citation>
    <scope>NUCLEOTIDE SEQUENCE [LARGE SCALE GENOMIC DNA]</scope>
    <source>
        <strain evidence="2">BE_D</strain>
    </source>
</reference>
<sequence length="121" mass="13595">EAQSSLRKYELVSDQVSYSFFDRKPEAELLPYCRKNNLTLIAYSPLGRGIVNSSSDKRLAKIDELATKYNKTRAQILLNWLVSRGGVVAIPKAADPKHIEENASAADFEMTEGEYTLISRL</sequence>
<dbReference type="Gene3D" id="3.20.20.100">
    <property type="entry name" value="NADP-dependent oxidoreductase domain"/>
    <property type="match status" value="1"/>
</dbReference>
<protein>
    <recommendedName>
        <fullName evidence="1">NADP-dependent oxidoreductase domain-containing protein</fullName>
    </recommendedName>
</protein>
<dbReference type="EMBL" id="NEXF01000291">
    <property type="protein sequence ID" value="PSO07261.1"/>
    <property type="molecule type" value="Genomic_DNA"/>
</dbReference>
<dbReference type="SUPFAM" id="SSF51430">
    <property type="entry name" value="NAD(P)-linked oxidoreductase"/>
    <property type="match status" value="1"/>
</dbReference>
<organism evidence="2 3">
    <name type="scientific">Candidatus Marsarchaeota G2 archaeon BE_D</name>
    <dbReference type="NCBI Taxonomy" id="1978158"/>
    <lineage>
        <taxon>Archaea</taxon>
        <taxon>Candidatus Marsarchaeota</taxon>
        <taxon>Candidatus Marsarchaeota group 2</taxon>
    </lineage>
</organism>
<dbReference type="Proteomes" id="UP000242015">
    <property type="component" value="Unassembled WGS sequence"/>
</dbReference>
<dbReference type="AlphaFoldDB" id="A0A2R6C8P7"/>
<comment type="caution">
    <text evidence="2">The sequence shown here is derived from an EMBL/GenBank/DDBJ whole genome shotgun (WGS) entry which is preliminary data.</text>
</comment>
<dbReference type="InterPro" id="IPR036812">
    <property type="entry name" value="NAD(P)_OxRdtase_dom_sf"/>
</dbReference>
<evidence type="ECO:0000313" key="2">
    <source>
        <dbReference type="EMBL" id="PSO07261.1"/>
    </source>
</evidence>
<dbReference type="PANTHER" id="PTHR43638:SF3">
    <property type="entry name" value="ALDEHYDE REDUCTASE"/>
    <property type="match status" value="1"/>
</dbReference>
<gene>
    <name evidence="2" type="ORF">B9Q04_11845</name>
</gene>